<name>A0A8T1LGZ2_9STRA</name>
<dbReference type="EMBL" id="RCMK01000745">
    <property type="protein sequence ID" value="KAG2914029.1"/>
    <property type="molecule type" value="Genomic_DNA"/>
</dbReference>
<evidence type="ECO:0000313" key="2">
    <source>
        <dbReference type="Proteomes" id="UP000736787"/>
    </source>
</evidence>
<sequence length="42" mass="5012">MNTSYCEEKAVPPAIEKRAEKFPEKMPMENDYEYFVRDCYTG</sequence>
<organism evidence="1 2">
    <name type="scientific">Phytophthora cactorum</name>
    <dbReference type="NCBI Taxonomy" id="29920"/>
    <lineage>
        <taxon>Eukaryota</taxon>
        <taxon>Sar</taxon>
        <taxon>Stramenopiles</taxon>
        <taxon>Oomycota</taxon>
        <taxon>Peronosporomycetes</taxon>
        <taxon>Peronosporales</taxon>
        <taxon>Peronosporaceae</taxon>
        <taxon>Phytophthora</taxon>
    </lineage>
</organism>
<protein>
    <submittedName>
        <fullName evidence="1">Uncharacterized protein</fullName>
    </submittedName>
</protein>
<reference evidence="1" key="1">
    <citation type="submission" date="2018-10" db="EMBL/GenBank/DDBJ databases">
        <title>Effector identification in a new, highly contiguous assembly of the strawberry crown rot pathogen Phytophthora cactorum.</title>
        <authorList>
            <person name="Armitage A.D."/>
            <person name="Nellist C.F."/>
            <person name="Bates H."/>
            <person name="Vickerstaff R.J."/>
            <person name="Harrison R.J."/>
        </authorList>
    </citation>
    <scope>NUCLEOTIDE SEQUENCE</scope>
    <source>
        <strain evidence="1">4040</strain>
    </source>
</reference>
<comment type="caution">
    <text evidence="1">The sequence shown here is derived from an EMBL/GenBank/DDBJ whole genome shotgun (WGS) entry which is preliminary data.</text>
</comment>
<dbReference type="AlphaFoldDB" id="A0A8T1LGZ2"/>
<evidence type="ECO:0000313" key="1">
    <source>
        <dbReference type="EMBL" id="KAG2914029.1"/>
    </source>
</evidence>
<proteinExistence type="predicted"/>
<dbReference type="Proteomes" id="UP000736787">
    <property type="component" value="Unassembled WGS sequence"/>
</dbReference>
<gene>
    <name evidence="1" type="ORF">PC117_g18447</name>
</gene>
<accession>A0A8T1LGZ2</accession>